<name>A0ACC7P4L3_9BACL</name>
<protein>
    <submittedName>
        <fullName evidence="1">Glutamate decarboxylase</fullName>
    </submittedName>
</protein>
<proteinExistence type="predicted"/>
<comment type="caution">
    <text evidence="1">The sequence shown here is derived from an EMBL/GenBank/DDBJ whole genome shotgun (WGS) entry which is preliminary data.</text>
</comment>
<reference evidence="1" key="1">
    <citation type="submission" date="2024-12" db="EMBL/GenBank/DDBJ databases">
        <authorList>
            <person name="Wu N."/>
        </authorList>
    </citation>
    <scope>NUCLEOTIDE SEQUENCE</scope>
    <source>
        <strain evidence="1">P15</strain>
    </source>
</reference>
<dbReference type="Proteomes" id="UP001631969">
    <property type="component" value="Unassembled WGS sequence"/>
</dbReference>
<sequence length="65" mass="7592">MWTVIYIAPTEKIADRIKNRLTEEGFLVQVRSINMTKNQYEILVPEGELLDVQEVLNTILPQRGY</sequence>
<evidence type="ECO:0000313" key="2">
    <source>
        <dbReference type="Proteomes" id="UP001631969"/>
    </source>
</evidence>
<keyword evidence="2" id="KW-1185">Reference proteome</keyword>
<accession>A0ACC7P4L3</accession>
<dbReference type="EMBL" id="JBJURJ010000024">
    <property type="protein sequence ID" value="MFM9331999.1"/>
    <property type="molecule type" value="Genomic_DNA"/>
</dbReference>
<gene>
    <name evidence="1" type="ORF">ACI1P1_27245</name>
</gene>
<organism evidence="1 2">
    <name type="scientific">Paenibacillus mesotrionivorans</name>
    <dbReference type="NCBI Taxonomy" id="3160968"/>
    <lineage>
        <taxon>Bacteria</taxon>
        <taxon>Bacillati</taxon>
        <taxon>Bacillota</taxon>
        <taxon>Bacilli</taxon>
        <taxon>Bacillales</taxon>
        <taxon>Paenibacillaceae</taxon>
        <taxon>Paenibacillus</taxon>
    </lineage>
</organism>
<evidence type="ECO:0000313" key="1">
    <source>
        <dbReference type="EMBL" id="MFM9331999.1"/>
    </source>
</evidence>